<feature type="region of interest" description="Disordered" evidence="1">
    <location>
        <begin position="475"/>
        <end position="791"/>
    </location>
</feature>
<name>A0A9P4M099_9PEZI</name>
<accession>A0A9P4M099</accession>
<dbReference type="OrthoDB" id="3944128at2759"/>
<feature type="compositionally biased region" description="Gly residues" evidence="1">
    <location>
        <begin position="815"/>
        <end position="858"/>
    </location>
</feature>
<organism evidence="2 3">
    <name type="scientific">Rhizodiscina lignyota</name>
    <dbReference type="NCBI Taxonomy" id="1504668"/>
    <lineage>
        <taxon>Eukaryota</taxon>
        <taxon>Fungi</taxon>
        <taxon>Dikarya</taxon>
        <taxon>Ascomycota</taxon>
        <taxon>Pezizomycotina</taxon>
        <taxon>Dothideomycetes</taxon>
        <taxon>Pleosporomycetidae</taxon>
        <taxon>Aulographales</taxon>
        <taxon>Rhizodiscinaceae</taxon>
        <taxon>Rhizodiscina</taxon>
    </lineage>
</organism>
<feature type="compositionally biased region" description="Gly residues" evidence="1">
    <location>
        <begin position="711"/>
        <end position="732"/>
    </location>
</feature>
<dbReference type="Proteomes" id="UP000799772">
    <property type="component" value="Unassembled WGS sequence"/>
</dbReference>
<feature type="compositionally biased region" description="Gly residues" evidence="1">
    <location>
        <begin position="568"/>
        <end position="605"/>
    </location>
</feature>
<dbReference type="EMBL" id="ML978138">
    <property type="protein sequence ID" value="KAF2093401.1"/>
    <property type="molecule type" value="Genomic_DNA"/>
</dbReference>
<evidence type="ECO:0000313" key="3">
    <source>
        <dbReference type="Proteomes" id="UP000799772"/>
    </source>
</evidence>
<reference evidence="2" key="1">
    <citation type="journal article" date="2020" name="Stud. Mycol.">
        <title>101 Dothideomycetes genomes: a test case for predicting lifestyles and emergence of pathogens.</title>
        <authorList>
            <person name="Haridas S."/>
            <person name="Albert R."/>
            <person name="Binder M."/>
            <person name="Bloem J."/>
            <person name="Labutti K."/>
            <person name="Salamov A."/>
            <person name="Andreopoulos B."/>
            <person name="Baker S."/>
            <person name="Barry K."/>
            <person name="Bills G."/>
            <person name="Bluhm B."/>
            <person name="Cannon C."/>
            <person name="Castanera R."/>
            <person name="Culley D."/>
            <person name="Daum C."/>
            <person name="Ezra D."/>
            <person name="Gonzalez J."/>
            <person name="Henrissat B."/>
            <person name="Kuo A."/>
            <person name="Liang C."/>
            <person name="Lipzen A."/>
            <person name="Lutzoni F."/>
            <person name="Magnuson J."/>
            <person name="Mondo S."/>
            <person name="Nolan M."/>
            <person name="Ohm R."/>
            <person name="Pangilinan J."/>
            <person name="Park H.-J."/>
            <person name="Ramirez L."/>
            <person name="Alfaro M."/>
            <person name="Sun H."/>
            <person name="Tritt A."/>
            <person name="Yoshinaga Y."/>
            <person name="Zwiers L.-H."/>
            <person name="Turgeon B."/>
            <person name="Goodwin S."/>
            <person name="Spatafora J."/>
            <person name="Crous P."/>
            <person name="Grigoriev I."/>
        </authorList>
    </citation>
    <scope>NUCLEOTIDE SEQUENCE</scope>
    <source>
        <strain evidence="2">CBS 133067</strain>
    </source>
</reference>
<evidence type="ECO:0000313" key="2">
    <source>
        <dbReference type="EMBL" id="KAF2093401.1"/>
    </source>
</evidence>
<dbReference type="AlphaFoldDB" id="A0A9P4M099"/>
<feature type="region of interest" description="Disordered" evidence="1">
    <location>
        <begin position="815"/>
        <end position="863"/>
    </location>
</feature>
<proteinExistence type="predicted"/>
<sequence>MWFLSPVTLASPQSQRIGDVIMKGLGISTKSSAELHSPSRSRPLFTNSSSTTLFATSPGVSSLNHTASTPSEVSPTAGISLATGISSSASISITPNGRVSLSTGVTFNTTSRGPFVNSTNTTSCRMDLNRPSTGSGASYASACFSAQECYNSAFQAWLSSSPPEVTSTTTISSTITVYTGKTATCPGAFGPTTTRIVGTLTSLGTTVLASASKILNDGQPIQPSCSISVQDCKPSWTDVCAPPPATCGACTIKPQTVRLLYFPPPANVTAPVCRDNTDTSTACPLGPTTAPLSINTGLGLSEVPCQYATNFSTSTMDSGPSAVVNGSTFFQNRAYIEIDAISAVNECGPIGAIHTSAIITLMSSDVHSFRGNNEAATDIGYSFDFRDLTNVPPEVYRIGFFIPPNEYDTAIVNGVSYGLGNNSLRSFDSETIYDPAYAPTLLMPLQVRSLDAAWASCSLDLAGFYDPPLPLTTAAVLDTPTPKPPNPGSTPQPVSAPPTALPASTSSQPKPTQGGGGSGSNTGGSGGSGSSGSGSSGSGSSGSGSGSSGSGSGSSGSGSSGSSSSGSGSSGSGSSGSGSGSSGGGSSGSGSGSSGSGSGSSGSGSSGSSSSGSGTSGSGSSGAGTSGGSGSNSGSSSGGDSGANSGGAGSSSGGSSNNSGGSGSSGSPGAGSSGSGGNPGASSSSGSSSGSSGDNGNPASSGTSGSSNSGGNSGSSGNAGGGGAGTGSGSDSGSGSSSGSENSDGSGGGAAGSGNDQSPEPVPSSIGGQPVSADPSNPFGVVIGSNTLTPGQSTVIGSTPVAVGTGVIVVGGSGAGGGNGDGNPPVSGGGQGGSGSAGTAAGGGNADSGNSGDVGGSGNQAVQGTRPATIAIPPAGGSGNNVGVGVPVGNGQTLTASQVAGGVAIGSTTLADGQVASFGGSRVSVSGDNIVVTPEQPTAGAVGNNGNGGVATTFALFNAPALASAIGGGAAAGATSAVSEAPVTLNGKTLTAIESGNAVVLGSLTLTVGGSAQTLGNGQVVSAASGAVVIDGSTIPLSAAPLAAEATFALGSQAITATEAGSTIVFGSATLTIGGAATTIDGHVVSAGRSGLVVDRTSTVPFSAAPTEEATFDLGSQAVTAVEAGNKVVIDSTTLTVGGAARTIDRHRISAGNGDVVVDGTRTIQLSARQPHPLRQGTYGQIGGWG</sequence>
<feature type="compositionally biased region" description="Gly residues" evidence="1">
    <location>
        <begin position="660"/>
        <end position="679"/>
    </location>
</feature>
<protein>
    <submittedName>
        <fullName evidence="2">Uncharacterized protein</fullName>
    </submittedName>
</protein>
<feature type="compositionally biased region" description="Low complexity" evidence="1">
    <location>
        <begin position="680"/>
        <end position="710"/>
    </location>
</feature>
<evidence type="ECO:0000256" key="1">
    <source>
        <dbReference type="SAM" id="MobiDB-lite"/>
    </source>
</evidence>
<comment type="caution">
    <text evidence="2">The sequence shown here is derived from an EMBL/GenBank/DDBJ whole genome shotgun (WGS) entry which is preliminary data.</text>
</comment>
<gene>
    <name evidence="2" type="ORF">NA57DRAFT_81329</name>
</gene>
<feature type="compositionally biased region" description="Gly residues" evidence="1">
    <location>
        <begin position="513"/>
        <end position="559"/>
    </location>
</feature>
<feature type="compositionally biased region" description="Gly residues" evidence="1">
    <location>
        <begin position="614"/>
        <end position="652"/>
    </location>
</feature>
<keyword evidence="3" id="KW-1185">Reference proteome</keyword>
<feature type="compositionally biased region" description="Pro residues" evidence="1">
    <location>
        <begin position="481"/>
        <end position="500"/>
    </location>
</feature>
<feature type="compositionally biased region" description="Polar residues" evidence="1">
    <location>
        <begin position="502"/>
        <end position="511"/>
    </location>
</feature>
<feature type="compositionally biased region" description="Low complexity" evidence="1">
    <location>
        <begin position="733"/>
        <end position="744"/>
    </location>
</feature>